<reference evidence="2 3" key="1">
    <citation type="submission" date="2017-04" db="EMBL/GenBank/DDBJ databases">
        <authorList>
            <person name="Afonso C.L."/>
            <person name="Miller P.J."/>
            <person name="Scott M.A."/>
            <person name="Spackman E."/>
            <person name="Goraichik I."/>
            <person name="Dimitrov K.M."/>
            <person name="Suarez D.L."/>
            <person name="Swayne D.E."/>
        </authorList>
    </citation>
    <scope>NUCLEOTIDE SEQUENCE [LARGE SCALE GENOMIC DNA]</scope>
    <source>
        <strain evidence="2 3">DSM 5090</strain>
    </source>
</reference>
<name>A0A1W2BG34_9FIRM</name>
<evidence type="ECO:0000313" key="3">
    <source>
        <dbReference type="Proteomes" id="UP000192738"/>
    </source>
</evidence>
<dbReference type="Gene3D" id="3.90.1210.10">
    <property type="entry name" value="Antifreeze-like/N-acetylneuraminic acid synthase C-terminal domain"/>
    <property type="match status" value="1"/>
</dbReference>
<dbReference type="STRING" id="112901.SAMN04488500_107147"/>
<sequence>MLKLSNKGLLIIAVSLSLLTTGLVYSYLMKTSSSQPKDTGSVVVAKVDIGAKTRITPEMVQVIKVPVPYLQPGVVTDSKEVIGTLSKEQIVSGEQITARRLISEGKSAGFTGIIPPDKRAVTVGVNEVTGVAGFVKAGDYVDVVVTFDQNTVGDNVGHLVLQNILVLASNRETEGGAVETANSNNSKEKKDIIKTATVTLAVAPEEAAKLALSEDKGKVRLALRPFLQNAGISIAGPVTPRDLVGIHSSPVPEGPREQKPKVKQPVPGIQMIRGTKTEIVPIN</sequence>
<dbReference type="OrthoDB" id="163768at2"/>
<organism evidence="2 3">
    <name type="scientific">Sporomusa malonica</name>
    <dbReference type="NCBI Taxonomy" id="112901"/>
    <lineage>
        <taxon>Bacteria</taxon>
        <taxon>Bacillati</taxon>
        <taxon>Bacillota</taxon>
        <taxon>Negativicutes</taxon>
        <taxon>Selenomonadales</taxon>
        <taxon>Sporomusaceae</taxon>
        <taxon>Sporomusa</taxon>
    </lineage>
</organism>
<evidence type="ECO:0000313" key="2">
    <source>
        <dbReference type="EMBL" id="SMC71712.1"/>
    </source>
</evidence>
<dbReference type="InterPro" id="IPR013974">
    <property type="entry name" value="SAF"/>
</dbReference>
<protein>
    <submittedName>
        <fullName evidence="2">Pilus assembly protein CpaB</fullName>
    </submittedName>
</protein>
<dbReference type="InterPro" id="IPR031571">
    <property type="entry name" value="RcpC_dom"/>
</dbReference>
<dbReference type="NCBIfam" id="TIGR03177">
    <property type="entry name" value="pilus_cpaB"/>
    <property type="match status" value="1"/>
</dbReference>
<dbReference type="EMBL" id="FWXI01000007">
    <property type="protein sequence ID" value="SMC71712.1"/>
    <property type="molecule type" value="Genomic_DNA"/>
</dbReference>
<dbReference type="CDD" id="cd11614">
    <property type="entry name" value="SAF_CpaB_FlgA_like"/>
    <property type="match status" value="1"/>
</dbReference>
<dbReference type="Pfam" id="PF08666">
    <property type="entry name" value="SAF"/>
    <property type="match status" value="1"/>
</dbReference>
<gene>
    <name evidence="2" type="ORF">SAMN04488500_107147</name>
</gene>
<dbReference type="AlphaFoldDB" id="A0A1W2BG34"/>
<dbReference type="Pfam" id="PF16976">
    <property type="entry name" value="RcpC"/>
    <property type="match status" value="1"/>
</dbReference>
<dbReference type="RefSeq" id="WP_084575653.1">
    <property type="nucleotide sequence ID" value="NZ_CP155572.1"/>
</dbReference>
<accession>A0A1W2BG34</accession>
<dbReference type="Proteomes" id="UP000192738">
    <property type="component" value="Unassembled WGS sequence"/>
</dbReference>
<feature type="domain" description="SAF" evidence="1">
    <location>
        <begin position="40"/>
        <end position="102"/>
    </location>
</feature>
<evidence type="ECO:0000259" key="1">
    <source>
        <dbReference type="SMART" id="SM00858"/>
    </source>
</evidence>
<dbReference type="InterPro" id="IPR017592">
    <property type="entry name" value="Pilus_assmbl_Flp-typ_CpaB"/>
</dbReference>
<dbReference type="SMART" id="SM00858">
    <property type="entry name" value="SAF"/>
    <property type="match status" value="1"/>
</dbReference>
<keyword evidence="3" id="KW-1185">Reference proteome</keyword>
<proteinExistence type="predicted"/>